<dbReference type="GO" id="GO:0061929">
    <property type="term" value="F:gamma-glutamylaminecyclotransferase activity"/>
    <property type="evidence" value="ECO:0007669"/>
    <property type="project" value="InterPro"/>
</dbReference>
<keyword evidence="6" id="KW-1185">Reference proteome</keyword>
<dbReference type="CDD" id="cd06661">
    <property type="entry name" value="GGCT_like"/>
    <property type="match status" value="1"/>
</dbReference>
<gene>
    <name evidence="5" type="ORF">AQPW35_35370</name>
</gene>
<evidence type="ECO:0000313" key="6">
    <source>
        <dbReference type="Proteomes" id="UP000301751"/>
    </source>
</evidence>
<accession>A0A480AU31</accession>
<organism evidence="5 6">
    <name type="scientific">Pseudaquabacterium pictum</name>
    <dbReference type="NCBI Taxonomy" id="2315236"/>
    <lineage>
        <taxon>Bacteria</taxon>
        <taxon>Pseudomonadati</taxon>
        <taxon>Pseudomonadota</taxon>
        <taxon>Betaproteobacteria</taxon>
        <taxon>Burkholderiales</taxon>
        <taxon>Sphaerotilaceae</taxon>
        <taxon>Pseudaquabacterium</taxon>
    </lineage>
</organism>
<dbReference type="PANTHER" id="PTHR12510:SF4">
    <property type="entry name" value="GAMMA-GLUTAMYLAMINECYCLOTRANSFERASE"/>
    <property type="match status" value="1"/>
</dbReference>
<feature type="active site" description="Proton acceptor" evidence="2">
    <location>
        <position position="84"/>
    </location>
</feature>
<dbReference type="Pfam" id="PF06094">
    <property type="entry name" value="GGACT"/>
    <property type="match status" value="1"/>
</dbReference>
<evidence type="ECO:0000259" key="4">
    <source>
        <dbReference type="Pfam" id="PF06094"/>
    </source>
</evidence>
<dbReference type="InterPro" id="IPR009288">
    <property type="entry name" value="AIG2-like_dom"/>
</dbReference>
<reference evidence="6" key="1">
    <citation type="submission" date="2019-03" db="EMBL/GenBank/DDBJ databases">
        <title>Aquabacterium pictum sp.nov., the first bacteriochlorophyll a-containing freshwater bacterium in the genus Aquabacterium of the class Betaproteobacteria.</title>
        <authorList>
            <person name="Hirose S."/>
            <person name="Tank M."/>
            <person name="Hara E."/>
            <person name="Tamaki H."/>
            <person name="Takaichi S."/>
            <person name="Haruta S."/>
            <person name="Hanada S."/>
        </authorList>
    </citation>
    <scope>NUCLEOTIDE SEQUENCE [LARGE SCALE GENOMIC DNA]</scope>
    <source>
        <strain evidence="6">W35</strain>
    </source>
</reference>
<dbReference type="InterPro" id="IPR013024">
    <property type="entry name" value="GGCT-like"/>
</dbReference>
<sequence length="147" mass="16385">MPAPPIRLFVYGTLKQGFPNHGINTGRRLPGRFRTRLAYPLLVVRLPQEDRAPWLLDQPGQGLPVWGEVYEVDAATLAAMDVLEEVGRPTGYVRRPVSLLDADSADEPCEAQAYLKPADHLPQCLATEGPFAEYTLDLARGYWLRQG</sequence>
<dbReference type="SUPFAM" id="SSF110857">
    <property type="entry name" value="Gamma-glutamyl cyclotransferase-like"/>
    <property type="match status" value="1"/>
</dbReference>
<name>A0A480AU31_9BURK</name>
<dbReference type="GO" id="GO:0005829">
    <property type="term" value="C:cytosol"/>
    <property type="evidence" value="ECO:0007669"/>
    <property type="project" value="TreeGrafter"/>
</dbReference>
<protein>
    <recommendedName>
        <fullName evidence="3">Gamma-glutamylcyclotransferase family protein</fullName>
    </recommendedName>
</protein>
<evidence type="ECO:0000313" key="5">
    <source>
        <dbReference type="EMBL" id="GCL64456.1"/>
    </source>
</evidence>
<comment type="caution">
    <text evidence="5">The sequence shown here is derived from an EMBL/GenBank/DDBJ whole genome shotgun (WGS) entry which is preliminary data.</text>
</comment>
<dbReference type="RefSeq" id="WP_137734181.1">
    <property type="nucleotide sequence ID" value="NZ_BJCL01000009.1"/>
</dbReference>
<dbReference type="InterPro" id="IPR039126">
    <property type="entry name" value="GGACT"/>
</dbReference>
<evidence type="ECO:0000256" key="3">
    <source>
        <dbReference type="RuleBase" id="RU367036"/>
    </source>
</evidence>
<dbReference type="Gene3D" id="3.10.490.10">
    <property type="entry name" value="Gamma-glutamyl cyclotransferase-like"/>
    <property type="match status" value="1"/>
</dbReference>
<dbReference type="EMBL" id="BJCL01000009">
    <property type="protein sequence ID" value="GCL64456.1"/>
    <property type="molecule type" value="Genomic_DNA"/>
</dbReference>
<evidence type="ECO:0000256" key="1">
    <source>
        <dbReference type="ARBA" id="ARBA00008861"/>
    </source>
</evidence>
<proteinExistence type="inferred from homology"/>
<dbReference type="AlphaFoldDB" id="A0A480AU31"/>
<dbReference type="Proteomes" id="UP000301751">
    <property type="component" value="Unassembled WGS sequence"/>
</dbReference>
<dbReference type="PANTHER" id="PTHR12510">
    <property type="entry name" value="TROPONIN C-AKIN-1 PROTEIN"/>
    <property type="match status" value="1"/>
</dbReference>
<evidence type="ECO:0000256" key="2">
    <source>
        <dbReference type="PIRSR" id="PIRSR639126-1"/>
    </source>
</evidence>
<comment type="similarity">
    <text evidence="1 3">Belongs to the gamma-glutamylcyclotransferase family.</text>
</comment>
<dbReference type="OrthoDB" id="8538589at2"/>
<feature type="domain" description="Gamma-glutamylcyclotransferase AIG2-like" evidence="4">
    <location>
        <begin position="8"/>
        <end position="118"/>
    </location>
</feature>
<dbReference type="InterPro" id="IPR036568">
    <property type="entry name" value="GGCT-like_sf"/>
</dbReference>